<gene>
    <name evidence="1" type="ORF">FGO68_gene9645</name>
</gene>
<name>A0A8J8T8K8_HALGN</name>
<keyword evidence="2" id="KW-1185">Reference proteome</keyword>
<organism evidence="1 2">
    <name type="scientific">Halteria grandinella</name>
    <dbReference type="NCBI Taxonomy" id="5974"/>
    <lineage>
        <taxon>Eukaryota</taxon>
        <taxon>Sar</taxon>
        <taxon>Alveolata</taxon>
        <taxon>Ciliophora</taxon>
        <taxon>Intramacronucleata</taxon>
        <taxon>Spirotrichea</taxon>
        <taxon>Stichotrichia</taxon>
        <taxon>Sporadotrichida</taxon>
        <taxon>Halteriidae</taxon>
        <taxon>Halteria</taxon>
    </lineage>
</organism>
<evidence type="ECO:0000313" key="2">
    <source>
        <dbReference type="Proteomes" id="UP000785679"/>
    </source>
</evidence>
<evidence type="ECO:0000313" key="1">
    <source>
        <dbReference type="EMBL" id="TNV86477.1"/>
    </source>
</evidence>
<dbReference type="AlphaFoldDB" id="A0A8J8T8K8"/>
<sequence length="86" mass="9701">MPCWNLSSQEGYCCQLLLLRKAVWETVCCSQSRDKAIADLNLKVIEGLLGLLRITNQYDGVIIKLDNKRKCLPSPPPQAKSTARWP</sequence>
<dbReference type="Proteomes" id="UP000785679">
    <property type="component" value="Unassembled WGS sequence"/>
</dbReference>
<comment type="caution">
    <text evidence="1">The sequence shown here is derived from an EMBL/GenBank/DDBJ whole genome shotgun (WGS) entry which is preliminary data.</text>
</comment>
<dbReference type="EMBL" id="RRYP01001051">
    <property type="protein sequence ID" value="TNV86477.1"/>
    <property type="molecule type" value="Genomic_DNA"/>
</dbReference>
<proteinExistence type="predicted"/>
<accession>A0A8J8T8K8</accession>
<reference evidence="1" key="1">
    <citation type="submission" date="2019-06" db="EMBL/GenBank/DDBJ databases">
        <authorList>
            <person name="Zheng W."/>
        </authorList>
    </citation>
    <scope>NUCLEOTIDE SEQUENCE</scope>
    <source>
        <strain evidence="1">QDHG01</strain>
    </source>
</reference>
<protein>
    <submittedName>
        <fullName evidence="1">Uncharacterized protein</fullName>
    </submittedName>
</protein>